<keyword evidence="2" id="KW-1185">Reference proteome</keyword>
<dbReference type="RefSeq" id="WP_273628425.1">
    <property type="nucleotide sequence ID" value="NZ_CP117167.1"/>
</dbReference>
<name>A0ABY7T225_9SPHI</name>
<dbReference type="EMBL" id="CP117167">
    <property type="protein sequence ID" value="WCT10279.1"/>
    <property type="molecule type" value="Genomic_DNA"/>
</dbReference>
<proteinExistence type="predicted"/>
<gene>
    <name evidence="1" type="ORF">PQO05_16205</name>
</gene>
<evidence type="ECO:0000313" key="2">
    <source>
        <dbReference type="Proteomes" id="UP001216139"/>
    </source>
</evidence>
<evidence type="ECO:0008006" key="3">
    <source>
        <dbReference type="Google" id="ProtNLM"/>
    </source>
</evidence>
<accession>A0ABY7T225</accession>
<organism evidence="1 2">
    <name type="scientific">Mucilaginibacter jinjuensis</name>
    <dbReference type="NCBI Taxonomy" id="1176721"/>
    <lineage>
        <taxon>Bacteria</taxon>
        <taxon>Pseudomonadati</taxon>
        <taxon>Bacteroidota</taxon>
        <taxon>Sphingobacteriia</taxon>
        <taxon>Sphingobacteriales</taxon>
        <taxon>Sphingobacteriaceae</taxon>
        <taxon>Mucilaginibacter</taxon>
    </lineage>
</organism>
<protein>
    <recommendedName>
        <fullName evidence="3">Membrane protein YagU involved in acid resistance</fullName>
    </recommendedName>
</protein>
<evidence type="ECO:0000313" key="1">
    <source>
        <dbReference type="EMBL" id="WCT10279.1"/>
    </source>
</evidence>
<sequence length="181" mass="19242">MRLKQDNAAGEFGSAIGKGLLAGLAGTAAMTLSQMIEMKITKREPSDAPIKVVSQVADIKPTSEAEKTKVNNEIHWGYGTALGVSRGIISLTGLKGVPATLLHFGLVWTAAMVMLPKFHAAPPVTEESPKAIAIDALHHAVYAVAAGLAFEALNAGAKQERKFDKLVRQLKLKGLISKLKY</sequence>
<reference evidence="1 2" key="1">
    <citation type="submission" date="2023-02" db="EMBL/GenBank/DDBJ databases">
        <title>Genome sequence of Mucilaginibacter jinjuensis strain KACC 16571.</title>
        <authorList>
            <person name="Kim S."/>
            <person name="Heo J."/>
            <person name="Kwon S.-W."/>
        </authorList>
    </citation>
    <scope>NUCLEOTIDE SEQUENCE [LARGE SCALE GENOMIC DNA]</scope>
    <source>
        <strain evidence="1 2">KACC 16571</strain>
    </source>
</reference>
<dbReference type="Proteomes" id="UP001216139">
    <property type="component" value="Chromosome"/>
</dbReference>